<proteinExistence type="inferred from homology"/>
<dbReference type="Gene3D" id="1.10.10.10">
    <property type="entry name" value="Winged helix-like DNA-binding domain superfamily/Winged helix DNA-binding domain"/>
    <property type="match status" value="1"/>
</dbReference>
<dbReference type="Gene3D" id="1.10.1740.10">
    <property type="match status" value="1"/>
</dbReference>
<dbReference type="InterPro" id="IPR014284">
    <property type="entry name" value="RNA_pol_sigma-70_dom"/>
</dbReference>
<dbReference type="GO" id="GO:0016987">
    <property type="term" value="F:sigma factor activity"/>
    <property type="evidence" value="ECO:0007669"/>
    <property type="project" value="UniProtKB-KW"/>
</dbReference>
<feature type="domain" description="RNA polymerase sigma factor 70 region 4 type 2" evidence="6">
    <location>
        <begin position="119"/>
        <end position="169"/>
    </location>
</feature>
<protein>
    <submittedName>
        <fullName evidence="7">RNA polymerase sigma-70 factor, ECF subfamily</fullName>
    </submittedName>
</protein>
<dbReference type="Pfam" id="PF08281">
    <property type="entry name" value="Sigma70_r4_2"/>
    <property type="match status" value="1"/>
</dbReference>
<dbReference type="PANTHER" id="PTHR43133">
    <property type="entry name" value="RNA POLYMERASE ECF-TYPE SIGMA FACTO"/>
    <property type="match status" value="1"/>
</dbReference>
<dbReference type="InterPro" id="IPR007627">
    <property type="entry name" value="RNA_pol_sigma70_r2"/>
</dbReference>
<dbReference type="SUPFAM" id="SSF88946">
    <property type="entry name" value="Sigma2 domain of RNA polymerase sigma factors"/>
    <property type="match status" value="1"/>
</dbReference>
<dbReference type="STRING" id="1121322.SAMN02745136_04413"/>
<dbReference type="EMBL" id="FRAC01000027">
    <property type="protein sequence ID" value="SHL22969.1"/>
    <property type="molecule type" value="Genomic_DNA"/>
</dbReference>
<dbReference type="PANTHER" id="PTHR43133:SF51">
    <property type="entry name" value="RNA POLYMERASE SIGMA FACTOR"/>
    <property type="match status" value="1"/>
</dbReference>
<dbReference type="InterPro" id="IPR036388">
    <property type="entry name" value="WH-like_DNA-bd_sf"/>
</dbReference>
<keyword evidence="4" id="KW-0804">Transcription</keyword>
<reference evidence="7 8" key="1">
    <citation type="submission" date="2016-11" db="EMBL/GenBank/DDBJ databases">
        <authorList>
            <person name="Jaros S."/>
            <person name="Januszkiewicz K."/>
            <person name="Wedrychowicz H."/>
        </authorList>
    </citation>
    <scope>NUCLEOTIDE SEQUENCE [LARGE SCALE GENOMIC DNA]</scope>
    <source>
        <strain evidence="7 8">DSM 15929</strain>
    </source>
</reference>
<dbReference type="Pfam" id="PF04542">
    <property type="entry name" value="Sigma70_r2"/>
    <property type="match status" value="1"/>
</dbReference>
<dbReference type="GO" id="GO:0006352">
    <property type="term" value="P:DNA-templated transcription initiation"/>
    <property type="evidence" value="ECO:0007669"/>
    <property type="project" value="InterPro"/>
</dbReference>
<feature type="domain" description="RNA polymerase sigma-70 region 2" evidence="5">
    <location>
        <begin position="25"/>
        <end position="92"/>
    </location>
</feature>
<keyword evidence="2" id="KW-0805">Transcription regulation</keyword>
<comment type="similarity">
    <text evidence="1">Belongs to the sigma-70 factor family. ECF subfamily.</text>
</comment>
<sequence length="174" mass="20461">MFVTELDLDSLIRKRGGEVKEFDAIYSEYYSAVYKYVLTLCHDKNVAEEITQEAFFKALKNIDKFRGECKLSVWLCQIAKNTFLTLETQNQRRSEQSTDNLEACGDFEQALVNHDTAFAIHKILHTLDEPYKEVFWLRTFGELSFLQIASLFEKTENWARVTYHRAKIKIKEEL</sequence>
<gene>
    <name evidence="7" type="ORF">SAMN02745136_04413</name>
</gene>
<dbReference type="NCBIfam" id="TIGR02937">
    <property type="entry name" value="sigma70-ECF"/>
    <property type="match status" value="1"/>
</dbReference>
<evidence type="ECO:0000259" key="5">
    <source>
        <dbReference type="Pfam" id="PF04542"/>
    </source>
</evidence>
<evidence type="ECO:0000313" key="7">
    <source>
        <dbReference type="EMBL" id="SHL22969.1"/>
    </source>
</evidence>
<keyword evidence="3" id="KW-0731">Sigma factor</keyword>
<evidence type="ECO:0000256" key="4">
    <source>
        <dbReference type="ARBA" id="ARBA00023163"/>
    </source>
</evidence>
<name>A0A1M6YY27_9FIRM</name>
<evidence type="ECO:0000256" key="1">
    <source>
        <dbReference type="ARBA" id="ARBA00010641"/>
    </source>
</evidence>
<keyword evidence="8" id="KW-1185">Reference proteome</keyword>
<dbReference type="InterPro" id="IPR013249">
    <property type="entry name" value="RNA_pol_sigma70_r4_t2"/>
</dbReference>
<accession>A0A1M6YY27</accession>
<evidence type="ECO:0000256" key="3">
    <source>
        <dbReference type="ARBA" id="ARBA00023082"/>
    </source>
</evidence>
<evidence type="ECO:0000313" key="8">
    <source>
        <dbReference type="Proteomes" id="UP000184386"/>
    </source>
</evidence>
<evidence type="ECO:0000256" key="2">
    <source>
        <dbReference type="ARBA" id="ARBA00023015"/>
    </source>
</evidence>
<organism evidence="7 8">
    <name type="scientific">Anaerocolumna jejuensis DSM 15929</name>
    <dbReference type="NCBI Taxonomy" id="1121322"/>
    <lineage>
        <taxon>Bacteria</taxon>
        <taxon>Bacillati</taxon>
        <taxon>Bacillota</taxon>
        <taxon>Clostridia</taxon>
        <taxon>Lachnospirales</taxon>
        <taxon>Lachnospiraceae</taxon>
        <taxon>Anaerocolumna</taxon>
    </lineage>
</organism>
<dbReference type="InterPro" id="IPR013324">
    <property type="entry name" value="RNA_pol_sigma_r3/r4-like"/>
</dbReference>
<evidence type="ECO:0000259" key="6">
    <source>
        <dbReference type="Pfam" id="PF08281"/>
    </source>
</evidence>
<dbReference type="InterPro" id="IPR039425">
    <property type="entry name" value="RNA_pol_sigma-70-like"/>
</dbReference>
<dbReference type="GO" id="GO:0003677">
    <property type="term" value="F:DNA binding"/>
    <property type="evidence" value="ECO:0007669"/>
    <property type="project" value="InterPro"/>
</dbReference>
<dbReference type="AlphaFoldDB" id="A0A1M6YY27"/>
<dbReference type="Proteomes" id="UP000184386">
    <property type="component" value="Unassembled WGS sequence"/>
</dbReference>
<dbReference type="SUPFAM" id="SSF88659">
    <property type="entry name" value="Sigma3 and sigma4 domains of RNA polymerase sigma factors"/>
    <property type="match status" value="1"/>
</dbReference>
<dbReference type="InterPro" id="IPR013325">
    <property type="entry name" value="RNA_pol_sigma_r2"/>
</dbReference>